<evidence type="ECO:0000313" key="8">
    <source>
        <dbReference type="Proteomes" id="UP000294530"/>
    </source>
</evidence>
<feature type="domain" description="Apple" evidence="6">
    <location>
        <begin position="24"/>
        <end position="96"/>
    </location>
</feature>
<name>A0A976FMD8_BRELC</name>
<dbReference type="InterPro" id="IPR051558">
    <property type="entry name" value="Metallophosphoesterase_PAP"/>
</dbReference>
<keyword evidence="4" id="KW-1015">Disulfide bond</keyword>
<keyword evidence="8" id="KW-1185">Reference proteome</keyword>
<dbReference type="SMART" id="SM00223">
    <property type="entry name" value="APPLE"/>
    <property type="match status" value="1"/>
</dbReference>
<feature type="chain" id="PRO_5037953443" description="Apple domain-containing protein" evidence="5">
    <location>
        <begin position="21"/>
        <end position="502"/>
    </location>
</feature>
<dbReference type="OrthoDB" id="411211at2759"/>
<dbReference type="InterPro" id="IPR003609">
    <property type="entry name" value="Pan_app"/>
</dbReference>
<organism evidence="7 8">
    <name type="scientific">Bremia lactucae</name>
    <name type="common">Lettuce downy mildew</name>
    <dbReference type="NCBI Taxonomy" id="4779"/>
    <lineage>
        <taxon>Eukaryota</taxon>
        <taxon>Sar</taxon>
        <taxon>Stramenopiles</taxon>
        <taxon>Oomycota</taxon>
        <taxon>Peronosporomycetes</taxon>
        <taxon>Peronosporales</taxon>
        <taxon>Peronosporaceae</taxon>
        <taxon>Bremia</taxon>
    </lineage>
</organism>
<evidence type="ECO:0000313" key="7">
    <source>
        <dbReference type="EMBL" id="TDH69174.1"/>
    </source>
</evidence>
<dbReference type="InterPro" id="IPR000177">
    <property type="entry name" value="Apple"/>
</dbReference>
<dbReference type="EMBL" id="SHOA02000016">
    <property type="protein sequence ID" value="TDH69174.1"/>
    <property type="molecule type" value="Genomic_DNA"/>
</dbReference>
<evidence type="ECO:0000256" key="3">
    <source>
        <dbReference type="ARBA" id="ARBA00022801"/>
    </source>
</evidence>
<dbReference type="Gene3D" id="3.50.4.10">
    <property type="entry name" value="Hepatocyte Growth Factor"/>
    <property type="match status" value="1"/>
</dbReference>
<dbReference type="Proteomes" id="UP000294530">
    <property type="component" value="Unassembled WGS sequence"/>
</dbReference>
<evidence type="ECO:0000256" key="5">
    <source>
        <dbReference type="SAM" id="SignalP"/>
    </source>
</evidence>
<evidence type="ECO:0000259" key="6">
    <source>
        <dbReference type="SMART" id="SM00223"/>
    </source>
</evidence>
<dbReference type="InterPro" id="IPR029052">
    <property type="entry name" value="Metallo-depent_PP-like"/>
</dbReference>
<keyword evidence="1 5" id="KW-0732">Signal</keyword>
<dbReference type="GO" id="GO:0016787">
    <property type="term" value="F:hydrolase activity"/>
    <property type="evidence" value="ECO:0007669"/>
    <property type="project" value="UniProtKB-KW"/>
</dbReference>
<dbReference type="AlphaFoldDB" id="A0A976FMD8"/>
<feature type="signal peptide" evidence="5">
    <location>
        <begin position="1"/>
        <end position="20"/>
    </location>
</feature>
<keyword evidence="3" id="KW-0378">Hydrolase</keyword>
<dbReference type="CDD" id="cd01100">
    <property type="entry name" value="APPLE_Factor_XI_like"/>
    <property type="match status" value="1"/>
</dbReference>
<dbReference type="GeneID" id="94349618"/>
<dbReference type="Pfam" id="PF14295">
    <property type="entry name" value="PAN_4"/>
    <property type="match status" value="1"/>
</dbReference>
<dbReference type="GO" id="GO:0006508">
    <property type="term" value="P:proteolysis"/>
    <property type="evidence" value="ECO:0007669"/>
    <property type="project" value="InterPro"/>
</dbReference>
<dbReference type="PANTHER" id="PTHR10161:SF14">
    <property type="entry name" value="TARTRATE-RESISTANT ACID PHOSPHATASE TYPE 5"/>
    <property type="match status" value="1"/>
</dbReference>
<dbReference type="PANTHER" id="PTHR10161">
    <property type="entry name" value="TARTRATE-RESISTANT ACID PHOSPHATASE TYPE 5"/>
    <property type="match status" value="1"/>
</dbReference>
<evidence type="ECO:0000256" key="2">
    <source>
        <dbReference type="ARBA" id="ARBA00022737"/>
    </source>
</evidence>
<protein>
    <recommendedName>
        <fullName evidence="6">Apple domain-containing protein</fullName>
    </recommendedName>
</protein>
<dbReference type="Gene3D" id="3.60.21.10">
    <property type="match status" value="1"/>
</dbReference>
<proteinExistence type="predicted"/>
<keyword evidence="2" id="KW-0677">Repeat</keyword>
<dbReference type="RefSeq" id="XP_067818673.1">
    <property type="nucleotide sequence ID" value="XM_067963947.1"/>
</dbReference>
<dbReference type="SUPFAM" id="SSF56300">
    <property type="entry name" value="Metallo-dependent phosphatases"/>
    <property type="match status" value="1"/>
</dbReference>
<dbReference type="Pfam" id="PF00149">
    <property type="entry name" value="Metallophos"/>
    <property type="match status" value="1"/>
</dbReference>
<dbReference type="GO" id="GO:0005576">
    <property type="term" value="C:extracellular region"/>
    <property type="evidence" value="ECO:0007669"/>
    <property type="project" value="InterPro"/>
</dbReference>
<dbReference type="InterPro" id="IPR004843">
    <property type="entry name" value="Calcineurin-like_PHP"/>
</dbReference>
<evidence type="ECO:0000256" key="4">
    <source>
        <dbReference type="ARBA" id="ARBA00023157"/>
    </source>
</evidence>
<sequence length="502" mass="55518">MLRGTVLFLSIHALVAVTAAKGTCSTLEHNVDYSGNDLNHAFSPSADGCCFICASTNNCHAFTWTTYNGGTCWLKASSQGQRKASNGAISSALDTSSFSLTSTDPATTQYSLSAFAIGDWGTTTHRGSCCSRSKTFDNFDLTAEYVVASLMNIQAGKAIPRPKVIIGHGDNFYWTGINSREGRDSRFITTFEEKFAGANIQTIPWVNVLGNHDYGGASYICNHGDNNAKCDSIEALLRGLENKFQWQATYTSPHNDRWHLDGHFYTYRTEEAATGVSIEIFNVDTNDADIHGAKQICCQCYGYSNGDSATCRNVGKGHHYCCGGDTQMFDACMAKIAAWGEDSRNQLAQRVKQSTATWKIVNSHYSPFNHYVEPGMHKWFNVLRGSGVQVWLNGHTHGEKHDYSSSLRMHFIENGAGGGIQREGASGIPAYALPFVKTQWTYGGNEYGFMSLQASKKWLKLQYHTADRSWQFGEDFQRTKIGGVETKHCWYIPVTGEEGRRC</sequence>
<reference evidence="7 8" key="1">
    <citation type="journal article" date="2021" name="Genome Biol.">
        <title>AFLAP: assembly-free linkage analysis pipeline using k-mers from genome sequencing data.</title>
        <authorList>
            <person name="Fletcher K."/>
            <person name="Zhang L."/>
            <person name="Gil J."/>
            <person name="Han R."/>
            <person name="Cavanaugh K."/>
            <person name="Michelmore R."/>
        </authorList>
    </citation>
    <scope>NUCLEOTIDE SEQUENCE [LARGE SCALE GENOMIC DNA]</scope>
    <source>
        <strain evidence="7 8">SF5</strain>
    </source>
</reference>
<comment type="caution">
    <text evidence="7">The sequence shown here is derived from an EMBL/GenBank/DDBJ whole genome shotgun (WGS) entry which is preliminary data.</text>
</comment>
<accession>A0A976FMD8</accession>
<evidence type="ECO:0000256" key="1">
    <source>
        <dbReference type="ARBA" id="ARBA00022729"/>
    </source>
</evidence>
<gene>
    <name evidence="7" type="ORF">CCR75_005873</name>
</gene>
<dbReference type="KEGG" id="blac:94349618"/>